<dbReference type="PANTHER" id="PTHR43382">
    <property type="entry name" value="PROLYL-TRNA SYNTHETASE"/>
    <property type="match status" value="1"/>
</dbReference>
<dbReference type="InterPro" id="IPR045864">
    <property type="entry name" value="aa-tRNA-synth_II/BPL/LPL"/>
</dbReference>
<dbReference type="GO" id="GO:0017101">
    <property type="term" value="C:aminoacyl-tRNA synthetase multienzyme complex"/>
    <property type="evidence" value="ECO:0007669"/>
    <property type="project" value="TreeGrafter"/>
</dbReference>
<dbReference type="Gene3D" id="3.40.50.800">
    <property type="entry name" value="Anticodon-binding domain"/>
    <property type="match status" value="1"/>
</dbReference>
<dbReference type="Gene3D" id="3.30.930.10">
    <property type="entry name" value="Bira Bifunctional Protein, Domain 2"/>
    <property type="match status" value="1"/>
</dbReference>
<dbReference type="GO" id="GO:0005737">
    <property type="term" value="C:cytoplasm"/>
    <property type="evidence" value="ECO:0007669"/>
    <property type="project" value="InterPro"/>
</dbReference>
<dbReference type="InterPro" id="IPR036621">
    <property type="entry name" value="Anticodon-bd_dom_sf"/>
</dbReference>
<dbReference type="Proteomes" id="UP000325780">
    <property type="component" value="Unassembled WGS sequence"/>
</dbReference>
<protein>
    <submittedName>
        <fullName evidence="3">Uncharacterized protein</fullName>
    </submittedName>
</protein>
<evidence type="ECO:0000313" key="4">
    <source>
        <dbReference type="Proteomes" id="UP000325780"/>
    </source>
</evidence>
<dbReference type="GO" id="GO:0004827">
    <property type="term" value="F:proline-tRNA ligase activity"/>
    <property type="evidence" value="ECO:0007669"/>
    <property type="project" value="InterPro"/>
</dbReference>
<dbReference type="SUPFAM" id="SSF52954">
    <property type="entry name" value="Class II aaRS ABD-related"/>
    <property type="match status" value="1"/>
</dbReference>
<accession>A0A5N6U933</accession>
<dbReference type="OrthoDB" id="4470101at2759"/>
<feature type="domain" description="Anticodon-binding" evidence="2">
    <location>
        <begin position="284"/>
        <end position="363"/>
    </location>
</feature>
<dbReference type="PANTHER" id="PTHR43382:SF2">
    <property type="entry name" value="BIFUNCTIONAL GLUTAMATE_PROLINE--TRNA LIGASE"/>
    <property type="match status" value="1"/>
</dbReference>
<dbReference type="AlphaFoldDB" id="A0A5N6U933"/>
<name>A0A5N6U933_ASPAV</name>
<dbReference type="GO" id="GO:0006433">
    <property type="term" value="P:prolyl-tRNA aminoacylation"/>
    <property type="evidence" value="ECO:0007669"/>
    <property type="project" value="InterPro"/>
</dbReference>
<evidence type="ECO:0000259" key="1">
    <source>
        <dbReference type="Pfam" id="PF00587"/>
    </source>
</evidence>
<keyword evidence="4" id="KW-1185">Reference proteome</keyword>
<dbReference type="Pfam" id="PF03129">
    <property type="entry name" value="HGTP_anticodon"/>
    <property type="match status" value="1"/>
</dbReference>
<dbReference type="InterPro" id="IPR002314">
    <property type="entry name" value="aa-tRNA-synt_IIb"/>
</dbReference>
<gene>
    <name evidence="3" type="ORF">BDV25DRAFT_135155</name>
</gene>
<dbReference type="SUPFAM" id="SSF55681">
    <property type="entry name" value="Class II aaRS and biotin synthetases"/>
    <property type="match status" value="1"/>
</dbReference>
<dbReference type="InterPro" id="IPR004499">
    <property type="entry name" value="Pro-tRNA-ligase_IIa_arc-type"/>
</dbReference>
<dbReference type="EMBL" id="ML742024">
    <property type="protein sequence ID" value="KAE8155112.1"/>
    <property type="molecule type" value="Genomic_DNA"/>
</dbReference>
<evidence type="ECO:0000313" key="3">
    <source>
        <dbReference type="EMBL" id="KAE8155112.1"/>
    </source>
</evidence>
<dbReference type="InterPro" id="IPR004154">
    <property type="entry name" value="Anticodon-bd"/>
</dbReference>
<dbReference type="Pfam" id="PF00587">
    <property type="entry name" value="tRNA-synt_2b"/>
    <property type="match status" value="1"/>
</dbReference>
<evidence type="ECO:0000259" key="2">
    <source>
        <dbReference type="Pfam" id="PF03129"/>
    </source>
</evidence>
<sequence>MSKPKTVVGVLPPRIEISKQDDFDAWYNEVLNKGGLVDRVEGVAGFVMKPPSYFLWESIKSYLDRTLKQIGHENHHLPFALAADPDSYGKRENDASDFPTNEDLIYTYCRKWIKSHHDLPLRINHYSSVSRSIPQCLPFLQNSEPLQQECHTFHLTERDAIAETGRMLDLYTSLYRDLLAVPVVNGRTRSKDPMTGKHSNTTILCHIPGECQWIEAATCQEWGQITSKKYNITVDNPDAERETSPPLRMWHNTYRLSSSAIGLTLALHGDDRGLVLPPRVAETQVYIVALRVPSLAERQRLDLALDDLVTCLSAVGVRVIADRKENASPGMKLHQWVIKGIPLFMDVGQQYIDNNIVTVRRRDIYHAPESKIEVNTSDIQTTVPALLEKIQEDMYHKANDDFHLWKPDIETGEYVLEDQ</sequence>
<feature type="domain" description="Aminoacyl-tRNA synthetase class II (G/ P/ S/T)" evidence="1">
    <location>
        <begin position="99"/>
        <end position="242"/>
    </location>
</feature>
<reference evidence="3 4" key="1">
    <citation type="submission" date="2019-04" db="EMBL/GenBank/DDBJ databases">
        <title>Friends and foes A comparative genomics study of 23 Aspergillus species from section Flavi.</title>
        <authorList>
            <consortium name="DOE Joint Genome Institute"/>
            <person name="Kjaerbolling I."/>
            <person name="Vesth T."/>
            <person name="Frisvad J.C."/>
            <person name="Nybo J.L."/>
            <person name="Theobald S."/>
            <person name="Kildgaard S."/>
            <person name="Isbrandt T."/>
            <person name="Kuo A."/>
            <person name="Sato A."/>
            <person name="Lyhne E.K."/>
            <person name="Kogle M.E."/>
            <person name="Wiebenga A."/>
            <person name="Kun R.S."/>
            <person name="Lubbers R.J."/>
            <person name="Makela M.R."/>
            <person name="Barry K."/>
            <person name="Chovatia M."/>
            <person name="Clum A."/>
            <person name="Daum C."/>
            <person name="Haridas S."/>
            <person name="He G."/>
            <person name="LaButti K."/>
            <person name="Lipzen A."/>
            <person name="Mondo S."/>
            <person name="Riley R."/>
            <person name="Salamov A."/>
            <person name="Simmons B.A."/>
            <person name="Magnuson J.K."/>
            <person name="Henrissat B."/>
            <person name="Mortensen U.H."/>
            <person name="Larsen T.O."/>
            <person name="Devries R.P."/>
            <person name="Grigoriev I.V."/>
            <person name="Machida M."/>
            <person name="Baker S.E."/>
            <person name="Andersen M.R."/>
        </authorList>
    </citation>
    <scope>NUCLEOTIDE SEQUENCE [LARGE SCALE GENOMIC DNA]</scope>
    <source>
        <strain evidence="3 4">IBT 18842</strain>
    </source>
</reference>
<organism evidence="3 4">
    <name type="scientific">Aspergillus avenaceus</name>
    <dbReference type="NCBI Taxonomy" id="36643"/>
    <lineage>
        <taxon>Eukaryota</taxon>
        <taxon>Fungi</taxon>
        <taxon>Dikarya</taxon>
        <taxon>Ascomycota</taxon>
        <taxon>Pezizomycotina</taxon>
        <taxon>Eurotiomycetes</taxon>
        <taxon>Eurotiomycetidae</taxon>
        <taxon>Eurotiales</taxon>
        <taxon>Aspergillaceae</taxon>
        <taxon>Aspergillus</taxon>
        <taxon>Aspergillus subgen. Circumdati</taxon>
    </lineage>
</organism>
<proteinExistence type="predicted"/>
<dbReference type="GO" id="GO:0005524">
    <property type="term" value="F:ATP binding"/>
    <property type="evidence" value="ECO:0007669"/>
    <property type="project" value="InterPro"/>
</dbReference>